<name>A0ABN8Q0Y3_9CNID</name>
<comment type="caution">
    <text evidence="1">The sequence shown here is derived from an EMBL/GenBank/DDBJ whole genome shotgun (WGS) entry which is preliminary data.</text>
</comment>
<gene>
    <name evidence="1" type="ORF">PEVE_00001395</name>
</gene>
<dbReference type="Proteomes" id="UP001159427">
    <property type="component" value="Unassembled WGS sequence"/>
</dbReference>
<organism evidence="1 2">
    <name type="scientific">Porites evermanni</name>
    <dbReference type="NCBI Taxonomy" id="104178"/>
    <lineage>
        <taxon>Eukaryota</taxon>
        <taxon>Metazoa</taxon>
        <taxon>Cnidaria</taxon>
        <taxon>Anthozoa</taxon>
        <taxon>Hexacorallia</taxon>
        <taxon>Scleractinia</taxon>
        <taxon>Fungiina</taxon>
        <taxon>Poritidae</taxon>
        <taxon>Porites</taxon>
    </lineage>
</organism>
<accession>A0ABN8Q0Y3</accession>
<protein>
    <submittedName>
        <fullName evidence="1">Uncharacterized protein</fullName>
    </submittedName>
</protein>
<proteinExistence type="predicted"/>
<keyword evidence="2" id="KW-1185">Reference proteome</keyword>
<evidence type="ECO:0000313" key="1">
    <source>
        <dbReference type="EMBL" id="CAH3154442.1"/>
    </source>
</evidence>
<reference evidence="1 2" key="1">
    <citation type="submission" date="2022-05" db="EMBL/GenBank/DDBJ databases">
        <authorList>
            <consortium name="Genoscope - CEA"/>
            <person name="William W."/>
        </authorList>
    </citation>
    <scope>NUCLEOTIDE SEQUENCE [LARGE SCALE GENOMIC DNA]</scope>
</reference>
<sequence>QLDRGIEKQSFMKTLTGIHAITGCDTISAFSGKGRWKGVQLLQHNERYVQAMASIGDEWVVSEEAFKAMEALVSVVWKEVRQLDNISNVVKFVWLGSKPTPEEVLELLPCTCKRACTIENCCSLK</sequence>
<evidence type="ECO:0000313" key="2">
    <source>
        <dbReference type="Proteomes" id="UP001159427"/>
    </source>
</evidence>
<feature type="non-terminal residue" evidence="1">
    <location>
        <position position="125"/>
    </location>
</feature>
<feature type="non-terminal residue" evidence="1">
    <location>
        <position position="1"/>
    </location>
</feature>
<dbReference type="EMBL" id="CALNXI010001076">
    <property type="protein sequence ID" value="CAH3154442.1"/>
    <property type="molecule type" value="Genomic_DNA"/>
</dbReference>